<accession>A0A1B6MBD9</accession>
<dbReference type="EMBL" id="GEBQ01006727">
    <property type="protein sequence ID" value="JAT33250.1"/>
    <property type="molecule type" value="Transcribed_RNA"/>
</dbReference>
<sequence>LARHVASWFNIVCYLPPDEAFTCFFNYFKHAFDYYFPVKLKTLGYNNNNTVPGPGSSGVKVRDWFTPELASMRKFILFLSDYVKSHPQFITQLRSLRREYKLKIKEAKQRAYADFVASSHNPCKATWDLINLNKPKADKHNNDFASANDFNNYFMSSVDKIVSSISDSNVSADVY</sequence>
<organism evidence="1">
    <name type="scientific">Graphocephala atropunctata</name>
    <dbReference type="NCBI Taxonomy" id="36148"/>
    <lineage>
        <taxon>Eukaryota</taxon>
        <taxon>Metazoa</taxon>
        <taxon>Ecdysozoa</taxon>
        <taxon>Arthropoda</taxon>
        <taxon>Hexapoda</taxon>
        <taxon>Insecta</taxon>
        <taxon>Pterygota</taxon>
        <taxon>Neoptera</taxon>
        <taxon>Paraneoptera</taxon>
        <taxon>Hemiptera</taxon>
        <taxon>Auchenorrhyncha</taxon>
        <taxon>Membracoidea</taxon>
        <taxon>Cicadellidae</taxon>
        <taxon>Cicadellinae</taxon>
        <taxon>Cicadellini</taxon>
        <taxon>Graphocephala</taxon>
    </lineage>
</organism>
<dbReference type="AlphaFoldDB" id="A0A1B6MBD9"/>
<proteinExistence type="predicted"/>
<feature type="non-terminal residue" evidence="1">
    <location>
        <position position="175"/>
    </location>
</feature>
<protein>
    <submittedName>
        <fullName evidence="1">Uncharacterized protein</fullName>
    </submittedName>
</protein>
<evidence type="ECO:0000313" key="1">
    <source>
        <dbReference type="EMBL" id="JAT33250.1"/>
    </source>
</evidence>
<feature type="non-terminal residue" evidence="1">
    <location>
        <position position="1"/>
    </location>
</feature>
<name>A0A1B6MBD9_9HEMI</name>
<gene>
    <name evidence="1" type="ORF">g.2453</name>
</gene>
<reference evidence="1" key="1">
    <citation type="submission" date="2015-11" db="EMBL/GenBank/DDBJ databases">
        <title>De novo transcriptome assembly of four potential Pierce s Disease insect vectors from Arizona vineyards.</title>
        <authorList>
            <person name="Tassone E.E."/>
        </authorList>
    </citation>
    <scope>NUCLEOTIDE SEQUENCE</scope>
</reference>